<evidence type="ECO:0000259" key="4">
    <source>
        <dbReference type="PROSITE" id="PS50280"/>
    </source>
</evidence>
<dbReference type="PANTHER" id="PTHR13271:SF47">
    <property type="entry name" value="ACTIN-HISTIDINE N-METHYLTRANSFERASE"/>
    <property type="match status" value="1"/>
</dbReference>
<dbReference type="InterPro" id="IPR001214">
    <property type="entry name" value="SET_dom"/>
</dbReference>
<dbReference type="Gene3D" id="3.90.1410.10">
    <property type="entry name" value="set domain protein methyltransferase, domain 1"/>
    <property type="match status" value="1"/>
</dbReference>
<dbReference type="GO" id="GO:0016279">
    <property type="term" value="F:protein-lysine N-methyltransferase activity"/>
    <property type="evidence" value="ECO:0007669"/>
    <property type="project" value="InterPro"/>
</dbReference>
<accession>A0A369JKY5</accession>
<comment type="caution">
    <text evidence="5">The sequence shown here is derived from an EMBL/GenBank/DDBJ whole genome shotgun (WGS) entry which is preliminary data.</text>
</comment>
<dbReference type="SUPFAM" id="SSF82199">
    <property type="entry name" value="SET domain"/>
    <property type="match status" value="1"/>
</dbReference>
<evidence type="ECO:0000256" key="1">
    <source>
        <dbReference type="ARBA" id="ARBA00022603"/>
    </source>
</evidence>
<dbReference type="PANTHER" id="PTHR13271">
    <property type="entry name" value="UNCHARACTERIZED PUTATIVE METHYLTRANSFERASE"/>
    <property type="match status" value="1"/>
</dbReference>
<dbReference type="Proteomes" id="UP000076154">
    <property type="component" value="Unassembled WGS sequence"/>
</dbReference>
<evidence type="ECO:0000313" key="6">
    <source>
        <dbReference type="Proteomes" id="UP000076154"/>
    </source>
</evidence>
<name>A0A369JKY5_HYPMA</name>
<dbReference type="InterPro" id="IPR050600">
    <property type="entry name" value="SETD3_SETD6_MTase"/>
</dbReference>
<dbReference type="InterPro" id="IPR046341">
    <property type="entry name" value="SET_dom_sf"/>
</dbReference>
<evidence type="ECO:0000256" key="2">
    <source>
        <dbReference type="ARBA" id="ARBA00022679"/>
    </source>
</evidence>
<protein>
    <submittedName>
        <fullName evidence="5">Ribosomal lysine N-methyltransferase set11</fullName>
    </submittedName>
</protein>
<dbReference type="GO" id="GO:0032259">
    <property type="term" value="P:methylation"/>
    <property type="evidence" value="ECO:0007669"/>
    <property type="project" value="UniProtKB-KW"/>
</dbReference>
<reference evidence="5" key="1">
    <citation type="submission" date="2018-04" db="EMBL/GenBank/DDBJ databases">
        <title>Whole genome sequencing of Hypsizygus marmoreus.</title>
        <authorList>
            <person name="Choi I.-G."/>
            <person name="Min B."/>
            <person name="Kim J.-G."/>
            <person name="Kim S."/>
            <person name="Oh Y.-L."/>
            <person name="Kong W.-S."/>
            <person name="Park H."/>
            <person name="Jeong J."/>
            <person name="Song E.-S."/>
        </authorList>
    </citation>
    <scope>NUCLEOTIDE SEQUENCE [LARGE SCALE GENOMIC DNA]</scope>
    <source>
        <strain evidence="5">51987-8</strain>
    </source>
</reference>
<proteinExistence type="predicted"/>
<keyword evidence="6" id="KW-1185">Reference proteome</keyword>
<dbReference type="AlphaFoldDB" id="A0A369JKY5"/>
<dbReference type="PROSITE" id="PS50280">
    <property type="entry name" value="SET"/>
    <property type="match status" value="1"/>
</dbReference>
<dbReference type="STRING" id="39966.A0A369JKY5"/>
<dbReference type="OrthoDB" id="341421at2759"/>
<feature type="domain" description="SET" evidence="4">
    <location>
        <begin position="30"/>
        <end position="281"/>
    </location>
</feature>
<keyword evidence="1" id="KW-0489">Methyltransferase</keyword>
<keyword evidence="2" id="KW-0808">Transferase</keyword>
<evidence type="ECO:0000313" key="5">
    <source>
        <dbReference type="EMBL" id="RDB21065.1"/>
    </source>
</evidence>
<organism evidence="5 6">
    <name type="scientific">Hypsizygus marmoreus</name>
    <name type="common">White beech mushroom</name>
    <name type="synonym">Agaricus marmoreus</name>
    <dbReference type="NCBI Taxonomy" id="39966"/>
    <lineage>
        <taxon>Eukaryota</taxon>
        <taxon>Fungi</taxon>
        <taxon>Dikarya</taxon>
        <taxon>Basidiomycota</taxon>
        <taxon>Agaricomycotina</taxon>
        <taxon>Agaricomycetes</taxon>
        <taxon>Agaricomycetidae</taxon>
        <taxon>Agaricales</taxon>
        <taxon>Tricholomatineae</taxon>
        <taxon>Lyophyllaceae</taxon>
        <taxon>Hypsizygus</taxon>
    </lineage>
</organism>
<dbReference type="FunCoup" id="A0A369JKY5">
    <property type="interactions" value="120"/>
</dbReference>
<dbReference type="CDD" id="cd19177">
    <property type="entry name" value="SET_SETD4"/>
    <property type="match status" value="1"/>
</dbReference>
<dbReference type="InterPro" id="IPR044429">
    <property type="entry name" value="SETD4_SET"/>
</dbReference>
<evidence type="ECO:0000256" key="3">
    <source>
        <dbReference type="ARBA" id="ARBA00022691"/>
    </source>
</evidence>
<keyword evidence="3" id="KW-0949">S-adenosyl-L-methionine</keyword>
<sequence>MNNPGRIHPRWTSLLTWLSTHGMDTSPDGVLVEPRMIPGVGYGLFALKSIKPATSLFTIPASALINVVTLSPHYPRATRHLTAFQLISLHLFLHRPAGIQESLDPLFGPYISVLPREFDFHPLTWLCTKNENDGPLLLTSLPPSTMDSLSKLFDRFHTDWRAVQTYLRDNLSVLPRSADREATTASSEQEKLLDYLWAWLNVNTRCIYHRLKESPSDPSNVTLCPILDFGNHTTRSIRMVPDVADSHLWTSPRHKPKGAFTLLSPSMNTTRPDEELYLTYGAHANRTLFVEYGFVNEISNELLSLGEVSGEIDLQTSVEALFEARGELGTWMKETLKDEGYWGDWTAHFAPSPAHPSYRLITALRLFHLFPISMARVPPMPDDVLKPWKDTLLGQRERVSDENEKEWKTTLLRICEDEATRATRAMAKFSEHSFELHAQAIWFPQMRRSVEMLWEEEFCVASAMAESVRKNEDF</sequence>
<dbReference type="EMBL" id="LUEZ02000055">
    <property type="protein sequence ID" value="RDB21065.1"/>
    <property type="molecule type" value="Genomic_DNA"/>
</dbReference>
<gene>
    <name evidence="5" type="primary">set11</name>
    <name evidence="5" type="ORF">Hypma_011587</name>
</gene>
<dbReference type="InParanoid" id="A0A369JKY5"/>